<name>A0A016RVP1_9BILA</name>
<dbReference type="EMBL" id="JARK01001696">
    <property type="protein sequence ID" value="EYB82455.1"/>
    <property type="molecule type" value="Genomic_DNA"/>
</dbReference>
<gene>
    <name evidence="1" type="primary">Acey_s0360.g3458</name>
    <name evidence="1" type="ORF">Y032_0360g3458</name>
</gene>
<dbReference type="AlphaFoldDB" id="A0A016RVP1"/>
<proteinExistence type="predicted"/>
<keyword evidence="2" id="KW-1185">Reference proteome</keyword>
<protein>
    <submittedName>
        <fullName evidence="1">Uncharacterized protein</fullName>
    </submittedName>
</protein>
<organism evidence="1 2">
    <name type="scientific">Ancylostoma ceylanicum</name>
    <dbReference type="NCBI Taxonomy" id="53326"/>
    <lineage>
        <taxon>Eukaryota</taxon>
        <taxon>Metazoa</taxon>
        <taxon>Ecdysozoa</taxon>
        <taxon>Nematoda</taxon>
        <taxon>Chromadorea</taxon>
        <taxon>Rhabditida</taxon>
        <taxon>Rhabditina</taxon>
        <taxon>Rhabditomorpha</taxon>
        <taxon>Strongyloidea</taxon>
        <taxon>Ancylostomatidae</taxon>
        <taxon>Ancylostomatinae</taxon>
        <taxon>Ancylostoma</taxon>
    </lineage>
</organism>
<dbReference type="OrthoDB" id="364779at2759"/>
<dbReference type="Proteomes" id="UP000024635">
    <property type="component" value="Unassembled WGS sequence"/>
</dbReference>
<reference evidence="2" key="1">
    <citation type="journal article" date="2015" name="Nat. Genet.">
        <title>The genome and transcriptome of the zoonotic hookworm Ancylostoma ceylanicum identify infection-specific gene families.</title>
        <authorList>
            <person name="Schwarz E.M."/>
            <person name="Hu Y."/>
            <person name="Antoshechkin I."/>
            <person name="Miller M.M."/>
            <person name="Sternberg P.W."/>
            <person name="Aroian R.V."/>
        </authorList>
    </citation>
    <scope>NUCLEOTIDE SEQUENCE</scope>
    <source>
        <strain evidence="2">HY135</strain>
    </source>
</reference>
<evidence type="ECO:0000313" key="2">
    <source>
        <dbReference type="Proteomes" id="UP000024635"/>
    </source>
</evidence>
<accession>A0A016RVP1</accession>
<evidence type="ECO:0000313" key="1">
    <source>
        <dbReference type="EMBL" id="EYB82455.1"/>
    </source>
</evidence>
<comment type="caution">
    <text evidence="1">The sequence shown here is derived from an EMBL/GenBank/DDBJ whole genome shotgun (WGS) entry which is preliminary data.</text>
</comment>
<sequence length="72" mass="7863">MPHCVNVSWYAISASNDEKRVFCYGQYRLSETTGPPTRPKIQKRRGCDVGDLAAYSIRYSSASGSLTASAVS</sequence>